<dbReference type="CDD" id="cd06170">
    <property type="entry name" value="LuxR_C_like"/>
    <property type="match status" value="1"/>
</dbReference>
<evidence type="ECO:0000256" key="3">
    <source>
        <dbReference type="ARBA" id="ARBA00023163"/>
    </source>
</evidence>
<dbReference type="Gene3D" id="3.40.50.2300">
    <property type="match status" value="1"/>
</dbReference>
<protein>
    <submittedName>
        <fullName evidence="5">DNA-binding response regulator</fullName>
    </submittedName>
</protein>
<sequence length="212" mass="23269">MTLMATKMITVTLHADDPIVRAGLAGLLRGQPEIEVLERPVQSVGHRSVAVVLADRVDDNTAMMLRRLVRGESRETVLVAGKLQEREVLSAVACGVRTFVWRHQATAESLAKAVRSAARGESEVPSDMLNRLLMQLGRHGSGTSQAPTVTGLSDREVEVLRFVADGLENRQIAGKLSYSERTVKNILHGLMTRMQLHNRAHAVAFALREGYL</sequence>
<gene>
    <name evidence="5" type="ORF">DN051_03805</name>
</gene>
<keyword evidence="1" id="KW-0805">Transcription regulation</keyword>
<dbReference type="Pfam" id="PF00196">
    <property type="entry name" value="GerE"/>
    <property type="match status" value="1"/>
</dbReference>
<dbReference type="PROSITE" id="PS50043">
    <property type="entry name" value="HTH_LUXR_2"/>
    <property type="match status" value="1"/>
</dbReference>
<reference evidence="5 6" key="1">
    <citation type="journal article" date="2019" name="Int. J. Syst. Evol. Microbiol.">
        <title>Streptomyces cadmiisoli sp. nov., a novel actinomycete isolated from cadmium-contaminated soil.</title>
        <authorList>
            <person name="Li K."/>
            <person name="Tang X."/>
            <person name="Zhao J."/>
            <person name="Guo Y."/>
            <person name="Tang Y."/>
            <person name="Gao J."/>
        </authorList>
    </citation>
    <scope>NUCLEOTIDE SEQUENCE [LARGE SCALE GENOMIC DNA]</scope>
    <source>
        <strain evidence="5 6">ZFG47</strain>
    </source>
</reference>
<dbReference type="SUPFAM" id="SSF46894">
    <property type="entry name" value="C-terminal effector domain of the bipartite response regulators"/>
    <property type="match status" value="1"/>
</dbReference>
<dbReference type="SMART" id="SM00421">
    <property type="entry name" value="HTH_LUXR"/>
    <property type="match status" value="1"/>
</dbReference>
<keyword evidence="3" id="KW-0804">Transcription</keyword>
<keyword evidence="6" id="KW-1185">Reference proteome</keyword>
<dbReference type="PANTHER" id="PTHR43214">
    <property type="entry name" value="TWO-COMPONENT RESPONSE REGULATOR"/>
    <property type="match status" value="1"/>
</dbReference>
<dbReference type="InterPro" id="IPR016032">
    <property type="entry name" value="Sig_transdc_resp-reg_C-effctor"/>
</dbReference>
<dbReference type="Proteomes" id="UP000249616">
    <property type="component" value="Chromosome"/>
</dbReference>
<dbReference type="GO" id="GO:0003677">
    <property type="term" value="F:DNA binding"/>
    <property type="evidence" value="ECO:0007669"/>
    <property type="project" value="UniProtKB-KW"/>
</dbReference>
<accession>A0A2Z4IUH0</accession>
<keyword evidence="2 5" id="KW-0238">DNA-binding</keyword>
<dbReference type="PRINTS" id="PR00038">
    <property type="entry name" value="HTHLUXR"/>
</dbReference>
<organism evidence="5 6">
    <name type="scientific">Streptomyces cadmiisoli</name>
    <dbReference type="NCBI Taxonomy" id="2184053"/>
    <lineage>
        <taxon>Bacteria</taxon>
        <taxon>Bacillati</taxon>
        <taxon>Actinomycetota</taxon>
        <taxon>Actinomycetes</taxon>
        <taxon>Kitasatosporales</taxon>
        <taxon>Streptomycetaceae</taxon>
        <taxon>Streptomyces</taxon>
        <taxon>Streptomyces aurantiacus group</taxon>
    </lineage>
</organism>
<dbReference type="GO" id="GO:0006355">
    <property type="term" value="P:regulation of DNA-templated transcription"/>
    <property type="evidence" value="ECO:0007669"/>
    <property type="project" value="InterPro"/>
</dbReference>
<proteinExistence type="predicted"/>
<evidence type="ECO:0000259" key="4">
    <source>
        <dbReference type="PROSITE" id="PS50043"/>
    </source>
</evidence>
<dbReference type="InterPro" id="IPR039420">
    <property type="entry name" value="WalR-like"/>
</dbReference>
<dbReference type="EMBL" id="CP030073">
    <property type="protein sequence ID" value="AWW35883.1"/>
    <property type="molecule type" value="Genomic_DNA"/>
</dbReference>
<dbReference type="AlphaFoldDB" id="A0A2Z4IUH0"/>
<evidence type="ECO:0000313" key="6">
    <source>
        <dbReference type="Proteomes" id="UP000249616"/>
    </source>
</evidence>
<dbReference type="KEGG" id="scad:DN051_03805"/>
<name>A0A2Z4IUH0_9ACTN</name>
<evidence type="ECO:0000256" key="1">
    <source>
        <dbReference type="ARBA" id="ARBA00023015"/>
    </source>
</evidence>
<evidence type="ECO:0000256" key="2">
    <source>
        <dbReference type="ARBA" id="ARBA00023125"/>
    </source>
</evidence>
<dbReference type="InterPro" id="IPR000792">
    <property type="entry name" value="Tscrpt_reg_LuxR_C"/>
</dbReference>
<dbReference type="PANTHER" id="PTHR43214:SF24">
    <property type="entry name" value="TRANSCRIPTIONAL REGULATORY PROTEIN NARL-RELATED"/>
    <property type="match status" value="1"/>
</dbReference>
<feature type="domain" description="HTH luxR-type" evidence="4">
    <location>
        <begin position="144"/>
        <end position="210"/>
    </location>
</feature>
<evidence type="ECO:0000313" key="5">
    <source>
        <dbReference type="EMBL" id="AWW35883.1"/>
    </source>
</evidence>